<protein>
    <submittedName>
        <fullName evidence="1">AAA family ATPase</fullName>
    </submittedName>
</protein>
<dbReference type="Gene3D" id="3.40.50.300">
    <property type="entry name" value="P-loop containing nucleotide triphosphate hydrolases"/>
    <property type="match status" value="1"/>
</dbReference>
<dbReference type="InterPro" id="IPR027417">
    <property type="entry name" value="P-loop_NTPase"/>
</dbReference>
<evidence type="ECO:0000313" key="2">
    <source>
        <dbReference type="Proteomes" id="UP000239872"/>
    </source>
</evidence>
<dbReference type="OrthoDB" id="1625426at2"/>
<dbReference type="Proteomes" id="UP000239872">
    <property type="component" value="Unassembled WGS sequence"/>
</dbReference>
<comment type="caution">
    <text evidence="1">The sequence shown here is derived from an EMBL/GenBank/DDBJ whole genome shotgun (WGS) entry which is preliminary data.</text>
</comment>
<organism evidence="1 2">
    <name type="scientific">Flavipsychrobacter stenotrophus</name>
    <dbReference type="NCBI Taxonomy" id="2077091"/>
    <lineage>
        <taxon>Bacteria</taxon>
        <taxon>Pseudomonadati</taxon>
        <taxon>Bacteroidota</taxon>
        <taxon>Chitinophagia</taxon>
        <taxon>Chitinophagales</taxon>
        <taxon>Chitinophagaceae</taxon>
        <taxon>Flavipsychrobacter</taxon>
    </lineage>
</organism>
<dbReference type="Pfam" id="PF13479">
    <property type="entry name" value="AAA_24"/>
    <property type="match status" value="1"/>
</dbReference>
<evidence type="ECO:0000313" key="1">
    <source>
        <dbReference type="EMBL" id="PQJ09354.1"/>
    </source>
</evidence>
<proteinExistence type="predicted"/>
<dbReference type="SUPFAM" id="SSF52540">
    <property type="entry name" value="P-loop containing nucleoside triphosphate hydrolases"/>
    <property type="match status" value="1"/>
</dbReference>
<reference evidence="1 2" key="1">
    <citation type="submission" date="2018-01" db="EMBL/GenBank/DDBJ databases">
        <title>A novel member of the phylum Bacteroidetes isolated from glacier ice.</title>
        <authorList>
            <person name="Liu Q."/>
            <person name="Xin Y.-H."/>
        </authorList>
    </citation>
    <scope>NUCLEOTIDE SEQUENCE [LARGE SCALE GENOMIC DNA]</scope>
    <source>
        <strain evidence="1 2">RB1R16</strain>
    </source>
</reference>
<name>A0A2S7SRI3_9BACT</name>
<keyword evidence="2" id="KW-1185">Reference proteome</keyword>
<sequence length="295" mass="32483">MQLQTASRKKAKIKMALQGPSGSGKTKSALLIAYGLCGSWEKIGVIDTENRSADLYADLGPYNVLPLIPPFTPERYIEAIGVCIAAGIQVIIVDSVSHEWEGTGGILEAHSGMLGNSFTNWAKLTPRHNAFVQTLLQADVHIISNIRTKQEYVLSEKNGKQVPEKVGMKGITREGMDYEFTVVLDLDMALKAKSSKDRTQLFFGKPEFIPTVDTGAIILKWCNDGIGSYPTITKEDVLQAIASCQTNEDLLTLYNTYPAYQQTMTAEFSKRRMEIETINNISNNQKAIQNGAVNS</sequence>
<dbReference type="AlphaFoldDB" id="A0A2S7SRI3"/>
<gene>
    <name evidence="1" type="ORF">CJD36_019080</name>
</gene>
<dbReference type="RefSeq" id="WP_105040804.1">
    <property type="nucleotide sequence ID" value="NZ_PPSL01000006.1"/>
</dbReference>
<dbReference type="EMBL" id="PPSL01000006">
    <property type="protein sequence ID" value="PQJ09354.1"/>
    <property type="molecule type" value="Genomic_DNA"/>
</dbReference>
<accession>A0A2S7SRI3</accession>